<dbReference type="STRING" id="29088.A0A2Y9I7H2"/>
<proteinExistence type="predicted"/>
<dbReference type="KEGG" id="nsu:110590948"/>
<dbReference type="AlphaFoldDB" id="A0A2Y9I7H2"/>
<dbReference type="GO" id="GO:0045830">
    <property type="term" value="P:positive regulation of isotype switching"/>
    <property type="evidence" value="ECO:0007669"/>
    <property type="project" value="TreeGrafter"/>
</dbReference>
<dbReference type="InterPro" id="IPR039996">
    <property type="entry name" value="Shieldin_RINN1"/>
</dbReference>
<dbReference type="GeneID" id="110590948"/>
<sequence>MTTEVILHYRPYKNDPTQLPKIAEKAIQDFPTRPLSRFIPWCLHDGSKLPLKPKRSPPVISEEAAEDVKPYLTISERDVKSQSYDCTVDLLEFQPNLKKRKHLIRSHSLNEQTNSGTLDKHSEKGRQHKKRFWSVSLPNSNCTENIFPLSKKLQDSLKALNLHSLYRARWTIEHAICNNQTLEDIWAKLNQIIRHNELPSCNATFQRHLGQIWVFCDITYCEYVGSLLKGRLALAGKMNLFVHKYGVIFSM</sequence>
<dbReference type="CDD" id="cd22293">
    <property type="entry name" value="RBD_SHLD3_N"/>
    <property type="match status" value="1"/>
</dbReference>
<dbReference type="PANTHER" id="PTHR41404:SF1">
    <property type="entry name" value="SHIELDIN COMPLEX SUBUNIT 3"/>
    <property type="match status" value="1"/>
</dbReference>
<evidence type="ECO:0000313" key="2">
    <source>
        <dbReference type="RefSeq" id="XP_021557490.1"/>
    </source>
</evidence>
<dbReference type="InParanoid" id="A0A2Y9I7H2"/>
<evidence type="ECO:0000313" key="1">
    <source>
        <dbReference type="Proteomes" id="UP000248481"/>
    </source>
</evidence>
<protein>
    <submittedName>
        <fullName evidence="2">Shieldin complex subunit 3</fullName>
    </submittedName>
</protein>
<dbReference type="CTD" id="112441434"/>
<keyword evidence="1" id="KW-1185">Reference proteome</keyword>
<reference evidence="2" key="1">
    <citation type="submission" date="2025-08" db="UniProtKB">
        <authorList>
            <consortium name="RefSeq"/>
        </authorList>
    </citation>
    <scope>IDENTIFICATION</scope>
    <source>
        <tissue evidence="2">Blood</tissue>
    </source>
</reference>
<dbReference type="RefSeq" id="XP_021557490.1">
    <property type="nucleotide sequence ID" value="XM_021701815.2"/>
</dbReference>
<dbReference type="GO" id="GO:2000042">
    <property type="term" value="P:negative regulation of double-strand break repair via homologous recombination"/>
    <property type="evidence" value="ECO:0007669"/>
    <property type="project" value="TreeGrafter"/>
</dbReference>
<accession>A0A2Y9I7H2</accession>
<dbReference type="GO" id="GO:2001034">
    <property type="term" value="P:positive regulation of double-strand break repair via nonhomologous end joining"/>
    <property type="evidence" value="ECO:0007669"/>
    <property type="project" value="TreeGrafter"/>
</dbReference>
<organism evidence="1 2">
    <name type="scientific">Neomonachus schauinslandi</name>
    <name type="common">Hawaiian monk seal</name>
    <name type="synonym">Monachus schauinslandi</name>
    <dbReference type="NCBI Taxonomy" id="29088"/>
    <lineage>
        <taxon>Eukaryota</taxon>
        <taxon>Metazoa</taxon>
        <taxon>Chordata</taxon>
        <taxon>Craniata</taxon>
        <taxon>Vertebrata</taxon>
        <taxon>Euteleostomi</taxon>
        <taxon>Mammalia</taxon>
        <taxon>Eutheria</taxon>
        <taxon>Laurasiatheria</taxon>
        <taxon>Carnivora</taxon>
        <taxon>Caniformia</taxon>
        <taxon>Pinnipedia</taxon>
        <taxon>Phocidae</taxon>
        <taxon>Monachinae</taxon>
        <taxon>Monachini</taxon>
        <taxon>Neomonachus</taxon>
    </lineage>
</organism>
<dbReference type="Proteomes" id="UP000248481">
    <property type="component" value="Chromosome 7"/>
</dbReference>
<dbReference type="PANTHER" id="PTHR41404">
    <property type="entry name" value="SHIELDIN COMPLEX SUBUNIT 3"/>
    <property type="match status" value="1"/>
</dbReference>
<name>A0A2Y9I7H2_NEOSC</name>
<gene>
    <name evidence="2" type="primary">SHLD3</name>
</gene>